<evidence type="ECO:0008006" key="4">
    <source>
        <dbReference type="Google" id="ProtNLM"/>
    </source>
</evidence>
<proteinExistence type="predicted"/>
<dbReference type="Proteomes" id="UP001370348">
    <property type="component" value="Chromosome"/>
</dbReference>
<evidence type="ECO:0000313" key="2">
    <source>
        <dbReference type="EMBL" id="WXB11669.1"/>
    </source>
</evidence>
<sequence length="238" mass="27409">MSALKGSLTYARFFVDGELPDDFRERFMRTIRLRSMKPLEPDEDDLERSGWCRIGEAFETDLHYEDVFYNEYINLGFRTDRWVVPGPMLRSKMREAEATYLAKKGRERISRKERNELKELISRKLRRQISPTMRMADLSWSTVDGIVRFFTHAPKTAGLMSELFYRTFGLKLVPESPYTLAARLGLSKAQEAQWQALAMTSLEEGSAHGEKGPSGLARPAGRDEDERDEDGELERVSA</sequence>
<dbReference type="EMBL" id="CP089984">
    <property type="protein sequence ID" value="WXB11669.1"/>
    <property type="molecule type" value="Genomic_DNA"/>
</dbReference>
<keyword evidence="3" id="KW-1185">Reference proteome</keyword>
<name>A0ABZ2LPY9_9BACT</name>
<evidence type="ECO:0000256" key="1">
    <source>
        <dbReference type="SAM" id="MobiDB-lite"/>
    </source>
</evidence>
<feature type="compositionally biased region" description="Acidic residues" evidence="1">
    <location>
        <begin position="223"/>
        <end position="232"/>
    </location>
</feature>
<evidence type="ECO:0000313" key="3">
    <source>
        <dbReference type="Proteomes" id="UP001370348"/>
    </source>
</evidence>
<protein>
    <recommendedName>
        <fullName evidence="4">Recombination-associated protein RdgC</fullName>
    </recommendedName>
</protein>
<gene>
    <name evidence="2" type="ORF">LZC94_27895</name>
</gene>
<dbReference type="RefSeq" id="WP_394821290.1">
    <property type="nucleotide sequence ID" value="NZ_CP089984.1"/>
</dbReference>
<organism evidence="2 3">
    <name type="scientific">Pendulispora albinea</name>
    <dbReference type="NCBI Taxonomy" id="2741071"/>
    <lineage>
        <taxon>Bacteria</taxon>
        <taxon>Pseudomonadati</taxon>
        <taxon>Myxococcota</taxon>
        <taxon>Myxococcia</taxon>
        <taxon>Myxococcales</taxon>
        <taxon>Sorangiineae</taxon>
        <taxon>Pendulisporaceae</taxon>
        <taxon>Pendulispora</taxon>
    </lineage>
</organism>
<feature type="region of interest" description="Disordered" evidence="1">
    <location>
        <begin position="200"/>
        <end position="238"/>
    </location>
</feature>
<reference evidence="2 3" key="1">
    <citation type="submission" date="2021-12" db="EMBL/GenBank/DDBJ databases">
        <title>Discovery of the Pendulisporaceae a myxobacterial family with distinct sporulation behavior and unique specialized metabolism.</title>
        <authorList>
            <person name="Garcia R."/>
            <person name="Popoff A."/>
            <person name="Bader C.D."/>
            <person name="Loehr J."/>
            <person name="Walesch S."/>
            <person name="Walt C."/>
            <person name="Boldt J."/>
            <person name="Bunk B."/>
            <person name="Haeckl F.J.F.P.J."/>
            <person name="Gunesch A.P."/>
            <person name="Birkelbach J."/>
            <person name="Nuebel U."/>
            <person name="Pietschmann T."/>
            <person name="Bach T."/>
            <person name="Mueller R."/>
        </authorList>
    </citation>
    <scope>NUCLEOTIDE SEQUENCE [LARGE SCALE GENOMIC DNA]</scope>
    <source>
        <strain evidence="2 3">MSr11954</strain>
    </source>
</reference>
<accession>A0ABZ2LPY9</accession>